<dbReference type="AlphaFoldDB" id="A0A0E9SVJ5"/>
<accession>A0A0E9SVJ5</accession>
<reference evidence="1" key="2">
    <citation type="journal article" date="2015" name="Fish Shellfish Immunol.">
        <title>Early steps in the European eel (Anguilla anguilla)-Vibrio vulnificus interaction in the gills: Role of the RtxA13 toxin.</title>
        <authorList>
            <person name="Callol A."/>
            <person name="Pajuelo D."/>
            <person name="Ebbesson L."/>
            <person name="Teles M."/>
            <person name="MacKenzie S."/>
            <person name="Amaro C."/>
        </authorList>
    </citation>
    <scope>NUCLEOTIDE SEQUENCE</scope>
</reference>
<protein>
    <submittedName>
        <fullName evidence="1">Uncharacterized protein</fullName>
    </submittedName>
</protein>
<sequence>MAHLSLFLDKLASDSHNKNTDRCSLWNHPRNRPFQRYIKSSLFTV</sequence>
<dbReference type="EMBL" id="GBXM01063999">
    <property type="protein sequence ID" value="JAH44578.1"/>
    <property type="molecule type" value="Transcribed_RNA"/>
</dbReference>
<proteinExistence type="predicted"/>
<name>A0A0E9SVJ5_ANGAN</name>
<organism evidence="1">
    <name type="scientific">Anguilla anguilla</name>
    <name type="common">European freshwater eel</name>
    <name type="synonym">Muraena anguilla</name>
    <dbReference type="NCBI Taxonomy" id="7936"/>
    <lineage>
        <taxon>Eukaryota</taxon>
        <taxon>Metazoa</taxon>
        <taxon>Chordata</taxon>
        <taxon>Craniata</taxon>
        <taxon>Vertebrata</taxon>
        <taxon>Euteleostomi</taxon>
        <taxon>Actinopterygii</taxon>
        <taxon>Neopterygii</taxon>
        <taxon>Teleostei</taxon>
        <taxon>Anguilliformes</taxon>
        <taxon>Anguillidae</taxon>
        <taxon>Anguilla</taxon>
    </lineage>
</organism>
<evidence type="ECO:0000313" key="1">
    <source>
        <dbReference type="EMBL" id="JAH44578.1"/>
    </source>
</evidence>
<reference evidence="1" key="1">
    <citation type="submission" date="2014-11" db="EMBL/GenBank/DDBJ databases">
        <authorList>
            <person name="Amaro Gonzalez C."/>
        </authorList>
    </citation>
    <scope>NUCLEOTIDE SEQUENCE</scope>
</reference>